<feature type="domain" description="Transcription elongation factor Eaf N-terminal" evidence="9">
    <location>
        <begin position="18"/>
        <end position="118"/>
    </location>
</feature>
<evidence type="ECO:0000256" key="8">
    <source>
        <dbReference type="SAM" id="MobiDB-lite"/>
    </source>
</evidence>
<reference evidence="10 11" key="1">
    <citation type="submission" date="2022-05" db="EMBL/GenBank/DDBJ databases">
        <authorList>
            <consortium name="Genoscope - CEA"/>
            <person name="William W."/>
        </authorList>
    </citation>
    <scope>NUCLEOTIDE SEQUENCE [LARGE SCALE GENOMIC DNA]</scope>
</reference>
<proteinExistence type="inferred from homology"/>
<gene>
    <name evidence="10" type="ORF">PLOB_00015358</name>
</gene>
<accession>A0ABN8R5D3</accession>
<evidence type="ECO:0000256" key="4">
    <source>
        <dbReference type="ARBA" id="ARBA00023015"/>
    </source>
</evidence>
<dbReference type="EMBL" id="CALNXK010000192">
    <property type="protein sequence ID" value="CAH3174572.1"/>
    <property type="molecule type" value="Genomic_DNA"/>
</dbReference>
<evidence type="ECO:0000256" key="5">
    <source>
        <dbReference type="ARBA" id="ARBA00023159"/>
    </source>
</evidence>
<keyword evidence="3" id="KW-0597">Phosphoprotein</keyword>
<feature type="compositionally biased region" description="Acidic residues" evidence="8">
    <location>
        <begin position="205"/>
        <end position="216"/>
    </location>
</feature>
<keyword evidence="6" id="KW-0804">Transcription</keyword>
<dbReference type="PANTHER" id="PTHR15970">
    <property type="entry name" value="ELL-ASSOCIATED FACTOR EAF"/>
    <property type="match status" value="1"/>
</dbReference>
<evidence type="ECO:0000256" key="2">
    <source>
        <dbReference type="ARBA" id="ARBA00007798"/>
    </source>
</evidence>
<organism evidence="10 11">
    <name type="scientific">Porites lobata</name>
    <dbReference type="NCBI Taxonomy" id="104759"/>
    <lineage>
        <taxon>Eukaryota</taxon>
        <taxon>Metazoa</taxon>
        <taxon>Cnidaria</taxon>
        <taxon>Anthozoa</taxon>
        <taxon>Hexacorallia</taxon>
        <taxon>Scleractinia</taxon>
        <taxon>Fungiina</taxon>
        <taxon>Poritidae</taxon>
        <taxon>Porites</taxon>
    </lineage>
</organism>
<dbReference type="InterPro" id="IPR027093">
    <property type="entry name" value="EAF_fam"/>
</dbReference>
<feature type="compositionally biased region" description="Low complexity" evidence="8">
    <location>
        <begin position="158"/>
        <end position="179"/>
    </location>
</feature>
<dbReference type="InterPro" id="IPR019194">
    <property type="entry name" value="Tscrpt_elong_fac_Eaf_N"/>
</dbReference>
<name>A0ABN8R5D3_9CNID</name>
<protein>
    <recommendedName>
        <fullName evidence="9">Transcription elongation factor Eaf N-terminal domain-containing protein</fullName>
    </recommendedName>
</protein>
<evidence type="ECO:0000313" key="10">
    <source>
        <dbReference type="EMBL" id="CAH3174572.1"/>
    </source>
</evidence>
<feature type="compositionally biased region" description="Low complexity" evidence="8">
    <location>
        <begin position="190"/>
        <end position="201"/>
    </location>
</feature>
<evidence type="ECO:0000313" key="11">
    <source>
        <dbReference type="Proteomes" id="UP001159405"/>
    </source>
</evidence>
<keyword evidence="5" id="KW-0010">Activator</keyword>
<evidence type="ECO:0000259" key="9">
    <source>
        <dbReference type="Pfam" id="PF09816"/>
    </source>
</evidence>
<comment type="caution">
    <text evidence="10">The sequence shown here is derived from an EMBL/GenBank/DDBJ whole genome shotgun (WGS) entry which is preliminary data.</text>
</comment>
<dbReference type="Proteomes" id="UP001159405">
    <property type="component" value="Unassembled WGS sequence"/>
</dbReference>
<keyword evidence="4" id="KW-0805">Transcription regulation</keyword>
<feature type="region of interest" description="Disordered" evidence="8">
    <location>
        <begin position="112"/>
        <end position="231"/>
    </location>
</feature>
<dbReference type="Pfam" id="PF09816">
    <property type="entry name" value="EAF"/>
    <property type="match status" value="1"/>
</dbReference>
<evidence type="ECO:0000256" key="1">
    <source>
        <dbReference type="ARBA" id="ARBA00004123"/>
    </source>
</evidence>
<comment type="subcellular location">
    <subcellularLocation>
        <location evidence="1">Nucleus</location>
    </subcellularLocation>
</comment>
<keyword evidence="11" id="KW-1185">Reference proteome</keyword>
<comment type="similarity">
    <text evidence="2">Belongs to the EAF family.</text>
</comment>
<evidence type="ECO:0000256" key="6">
    <source>
        <dbReference type="ARBA" id="ARBA00023163"/>
    </source>
</evidence>
<dbReference type="PANTHER" id="PTHR15970:SF2">
    <property type="entry name" value="ELL-ASSOCIATED FACTOR EAF"/>
    <property type="match status" value="1"/>
</dbReference>
<keyword evidence="7" id="KW-0539">Nucleus</keyword>
<sequence>MAASSSSNEFPFNDDREFELKLGSSFHSKGGPKMAFHTIRYDFKPASVDTSRPAELVVGEKDEITVTVPHVQDSGTTVYRGSKRSCTKEFILVVDKEKKTFTLERIESAVPQLKKVRSSTKSAKPAKLPVTPSTATLTKSQKTKTKKTPEKKEKKVSKQASPVKSTISSTSAPSSQESSAKAEETTLNAESDLSSSSSSDSSDSEKDENEDEFDEKDVEKLNSLMGNMDEKDTLTKKVEGFNTLCEDLQLSESGSDSD</sequence>
<evidence type="ECO:0000256" key="3">
    <source>
        <dbReference type="ARBA" id="ARBA00022553"/>
    </source>
</evidence>
<evidence type="ECO:0000256" key="7">
    <source>
        <dbReference type="ARBA" id="ARBA00023242"/>
    </source>
</evidence>